<evidence type="ECO:0000313" key="4">
    <source>
        <dbReference type="Proteomes" id="UP000655287"/>
    </source>
</evidence>
<protein>
    <submittedName>
        <fullName evidence="3">ATPase</fullName>
    </submittedName>
</protein>
<name>A0A919QZL2_9ACTN</name>
<proteinExistence type="predicted"/>
<dbReference type="InterPro" id="IPR051162">
    <property type="entry name" value="T4SS_component"/>
</dbReference>
<feature type="region of interest" description="Disordered" evidence="1">
    <location>
        <begin position="440"/>
        <end position="471"/>
    </location>
</feature>
<feature type="compositionally biased region" description="Basic and acidic residues" evidence="1">
    <location>
        <begin position="460"/>
        <end position="471"/>
    </location>
</feature>
<dbReference type="InterPro" id="IPR033186">
    <property type="entry name" value="HerA_C"/>
</dbReference>
<accession>A0A919QZL2</accession>
<dbReference type="Proteomes" id="UP000655287">
    <property type="component" value="Unassembled WGS sequence"/>
</dbReference>
<dbReference type="Pfam" id="PF05872">
    <property type="entry name" value="HerA_C"/>
    <property type="match status" value="1"/>
</dbReference>
<dbReference type="EMBL" id="BOOU01000031">
    <property type="protein sequence ID" value="GII77079.1"/>
    <property type="molecule type" value="Genomic_DNA"/>
</dbReference>
<dbReference type="PANTHER" id="PTHR30121:SF6">
    <property type="entry name" value="SLR6007 PROTEIN"/>
    <property type="match status" value="1"/>
</dbReference>
<dbReference type="Gene3D" id="3.40.50.300">
    <property type="entry name" value="P-loop containing nucleotide triphosphate hydrolases"/>
    <property type="match status" value="2"/>
</dbReference>
<dbReference type="AlphaFoldDB" id="A0A919QZL2"/>
<dbReference type="InterPro" id="IPR027417">
    <property type="entry name" value="P-loop_NTPase"/>
</dbReference>
<organism evidence="3 4">
    <name type="scientific">Sphaerisporangium rufum</name>
    <dbReference type="NCBI Taxonomy" id="1381558"/>
    <lineage>
        <taxon>Bacteria</taxon>
        <taxon>Bacillati</taxon>
        <taxon>Actinomycetota</taxon>
        <taxon>Actinomycetes</taxon>
        <taxon>Streptosporangiales</taxon>
        <taxon>Streptosporangiaceae</taxon>
        <taxon>Sphaerisporangium</taxon>
    </lineage>
</organism>
<evidence type="ECO:0000256" key="1">
    <source>
        <dbReference type="SAM" id="MobiDB-lite"/>
    </source>
</evidence>
<comment type="caution">
    <text evidence="3">The sequence shown here is derived from an EMBL/GenBank/DDBJ whole genome shotgun (WGS) entry which is preliminary data.</text>
</comment>
<reference evidence="3" key="1">
    <citation type="submission" date="2021-01" db="EMBL/GenBank/DDBJ databases">
        <title>Whole genome shotgun sequence of Sphaerisporangium rufum NBRC 109079.</title>
        <authorList>
            <person name="Komaki H."/>
            <person name="Tamura T."/>
        </authorList>
    </citation>
    <scope>NUCLEOTIDE SEQUENCE</scope>
    <source>
        <strain evidence="3">NBRC 109079</strain>
    </source>
</reference>
<dbReference type="PANTHER" id="PTHR30121">
    <property type="entry name" value="UNCHARACTERIZED PROTEIN YJGR-RELATED"/>
    <property type="match status" value="1"/>
</dbReference>
<dbReference type="RefSeq" id="WP_203983794.1">
    <property type="nucleotide sequence ID" value="NZ_BOOU01000031.1"/>
</dbReference>
<dbReference type="SUPFAM" id="SSF52540">
    <property type="entry name" value="P-loop containing nucleoside triphosphate hydrolases"/>
    <property type="match status" value="1"/>
</dbReference>
<sequence>MKGYDFQGPAVELGALVREDGTADAAEQIRIPLAMLNRHGLVAGATGTGKTKTLQVLAEQLSAQGVPVFLADVKGDLSGLAAPGEPSDRVTARAAQVGQAWRPAACPVEFLSLGGQGAGVPVRATMTAFGPVLLAKVLDLNETQESSLGLVFHFADHNGMPLLDLKDLIAVIRYLTATPEALRGIGGLSAATAGVILRALTGFEAQGAEAFFGEPEFDVRDLLRVTGDGQGVVSVLELPAVRDRPLLFSTFLMWLLADLFQVLPEVGDPDRPTLVFFFDEAHLLFDGASAEFRRSIVQTVRLIRSKGVGVFFVTQTPDDVPAEVLAQLGARVQHALRAFTPRDAKALKATVSTFPRSGYDLARLLAELAIGDAVVTVLSETGVPTPVAWTRLRAPRTLMAAAAPEVVAGVVAASPLSRKYGTAVDRRSAYEILAARLAEQQPAAPPARPAPEARSGRAGTEPEGRRSVLDNVLESKEFRSLARSAASALGREITRSIFGTARRGRR</sequence>
<gene>
    <name evidence="3" type="ORF">Sru01_20610</name>
</gene>
<feature type="domain" description="Helicase HerA-like C-terminal" evidence="2">
    <location>
        <begin position="24"/>
        <end position="502"/>
    </location>
</feature>
<evidence type="ECO:0000259" key="2">
    <source>
        <dbReference type="Pfam" id="PF05872"/>
    </source>
</evidence>
<keyword evidence="4" id="KW-1185">Reference proteome</keyword>
<evidence type="ECO:0000313" key="3">
    <source>
        <dbReference type="EMBL" id="GII77079.1"/>
    </source>
</evidence>